<dbReference type="AlphaFoldDB" id="A0A4Y2BN71"/>
<sequence length="84" mass="9265">MFSASIVNKNPPAHPRTLENMHRVALAFRPHPSVSTPLHLTLSYMRIPSHSNSNPASSSLELNSVQRCVLPPMNEVTSKSDDNC</sequence>
<protein>
    <submittedName>
        <fullName evidence="1">Uncharacterized protein</fullName>
    </submittedName>
</protein>
<proteinExistence type="predicted"/>
<keyword evidence="2" id="KW-1185">Reference proteome</keyword>
<evidence type="ECO:0000313" key="2">
    <source>
        <dbReference type="Proteomes" id="UP000499080"/>
    </source>
</evidence>
<gene>
    <name evidence="1" type="ORF">AVEN_54674_1</name>
</gene>
<reference evidence="1 2" key="1">
    <citation type="journal article" date="2019" name="Sci. Rep.">
        <title>Orb-weaving spider Araneus ventricosus genome elucidates the spidroin gene catalogue.</title>
        <authorList>
            <person name="Kono N."/>
            <person name="Nakamura H."/>
            <person name="Ohtoshi R."/>
            <person name="Moran D.A.P."/>
            <person name="Shinohara A."/>
            <person name="Yoshida Y."/>
            <person name="Fujiwara M."/>
            <person name="Mori M."/>
            <person name="Tomita M."/>
            <person name="Arakawa K."/>
        </authorList>
    </citation>
    <scope>NUCLEOTIDE SEQUENCE [LARGE SCALE GENOMIC DNA]</scope>
</reference>
<name>A0A4Y2BN71_ARAVE</name>
<dbReference type="EMBL" id="BGPR01000090">
    <property type="protein sequence ID" value="GBL93049.1"/>
    <property type="molecule type" value="Genomic_DNA"/>
</dbReference>
<organism evidence="1 2">
    <name type="scientific">Araneus ventricosus</name>
    <name type="common">Orbweaver spider</name>
    <name type="synonym">Epeira ventricosa</name>
    <dbReference type="NCBI Taxonomy" id="182803"/>
    <lineage>
        <taxon>Eukaryota</taxon>
        <taxon>Metazoa</taxon>
        <taxon>Ecdysozoa</taxon>
        <taxon>Arthropoda</taxon>
        <taxon>Chelicerata</taxon>
        <taxon>Arachnida</taxon>
        <taxon>Araneae</taxon>
        <taxon>Araneomorphae</taxon>
        <taxon>Entelegynae</taxon>
        <taxon>Araneoidea</taxon>
        <taxon>Araneidae</taxon>
        <taxon>Araneus</taxon>
    </lineage>
</organism>
<evidence type="ECO:0000313" key="1">
    <source>
        <dbReference type="EMBL" id="GBL93049.1"/>
    </source>
</evidence>
<dbReference type="Proteomes" id="UP000499080">
    <property type="component" value="Unassembled WGS sequence"/>
</dbReference>
<comment type="caution">
    <text evidence="1">The sequence shown here is derived from an EMBL/GenBank/DDBJ whole genome shotgun (WGS) entry which is preliminary data.</text>
</comment>
<accession>A0A4Y2BN71</accession>